<dbReference type="EMBL" id="CP003363">
    <property type="protein sequence ID" value="AGB50789.1"/>
    <property type="molecule type" value="Genomic_DNA"/>
</dbReference>
<proteinExistence type="predicted"/>
<keyword evidence="1" id="KW-0614">Plasmid</keyword>
<dbReference type="AlphaFoldDB" id="L0L3B2"/>
<keyword evidence="2" id="KW-1185">Reference proteome</keyword>
<accession>L0L3B2</accession>
<name>L0L3B2_METHD</name>
<sequence>MNQSSDKKYYLMKVIDVGQKAPVYPKNITYAISSIVPWTLSEKKTKKGWLGTLNNSSEYALGEFGSFESAFGEIPVNFSDRKDMTVTDPDTGRDIIVYQYYDPRDVWNVTDWLNSGNYIVGIETGEYTIQDVVDILLREAKNENIILEGNIEEEIEQCLEDRKCLYFE</sequence>
<gene>
    <name evidence="1" type="ordered locus">Metho_2659</name>
</gene>
<reference evidence="2" key="1">
    <citation type="submission" date="2012-02" db="EMBL/GenBank/DDBJ databases">
        <title>Complete sequence of plasmid of Methanomethylovorans hollandica DSM 15978.</title>
        <authorList>
            <person name="Lucas S."/>
            <person name="Copeland A."/>
            <person name="Lapidus A."/>
            <person name="Glavina del Rio T."/>
            <person name="Dalin E."/>
            <person name="Tice H."/>
            <person name="Bruce D."/>
            <person name="Goodwin L."/>
            <person name="Pitluck S."/>
            <person name="Peters L."/>
            <person name="Mikhailova N."/>
            <person name="Held B."/>
            <person name="Kyrpides N."/>
            <person name="Mavromatis K."/>
            <person name="Ivanova N."/>
            <person name="Brettin T."/>
            <person name="Detter J.C."/>
            <person name="Han C."/>
            <person name="Larimer F."/>
            <person name="Land M."/>
            <person name="Hauser L."/>
            <person name="Markowitz V."/>
            <person name="Cheng J.-F."/>
            <person name="Hugenholtz P."/>
            <person name="Woyke T."/>
            <person name="Wu D."/>
            <person name="Spring S."/>
            <person name="Schroeder M."/>
            <person name="Brambilla E."/>
            <person name="Klenk H.-P."/>
            <person name="Eisen J.A."/>
        </authorList>
    </citation>
    <scope>NUCLEOTIDE SEQUENCE [LARGE SCALE GENOMIC DNA]</scope>
    <source>
        <strain evidence="2">DSM 15978 / NBRC 107637 / DMS1</strain>
        <plasmid evidence="2">Plasmid pMETHO01</plasmid>
    </source>
</reference>
<evidence type="ECO:0000313" key="2">
    <source>
        <dbReference type="Proteomes" id="UP000010866"/>
    </source>
</evidence>
<dbReference type="Proteomes" id="UP000010866">
    <property type="component" value="Plasmid pMETHO01"/>
</dbReference>
<protein>
    <submittedName>
        <fullName evidence="1">Uncharacterized protein</fullName>
    </submittedName>
</protein>
<dbReference type="HOGENOM" id="CLU_1582906_0_0_2"/>
<organism evidence="1 2">
    <name type="scientific">Methanomethylovorans hollandica (strain DSM 15978 / NBRC 107637 / DMS1)</name>
    <dbReference type="NCBI Taxonomy" id="867904"/>
    <lineage>
        <taxon>Archaea</taxon>
        <taxon>Methanobacteriati</taxon>
        <taxon>Methanobacteriota</taxon>
        <taxon>Stenosarchaea group</taxon>
        <taxon>Methanomicrobia</taxon>
        <taxon>Methanosarcinales</taxon>
        <taxon>Methanosarcinaceae</taxon>
        <taxon>Methanomethylovorans</taxon>
    </lineage>
</organism>
<evidence type="ECO:0000313" key="1">
    <source>
        <dbReference type="EMBL" id="AGB50789.1"/>
    </source>
</evidence>
<geneLocation type="plasmid" evidence="1 2">
    <name>pMETHO01</name>
</geneLocation>
<dbReference type="KEGG" id="mhz:Metho_2659"/>